<keyword evidence="2" id="KW-0456">Lyase</keyword>
<dbReference type="EMBL" id="FOOY01000008">
    <property type="protein sequence ID" value="SFG32584.1"/>
    <property type="molecule type" value="Genomic_DNA"/>
</dbReference>
<dbReference type="GO" id="GO:0046872">
    <property type="term" value="F:metal ion binding"/>
    <property type="evidence" value="ECO:0007669"/>
    <property type="project" value="UniProtKB-KW"/>
</dbReference>
<dbReference type="GO" id="GO:0019323">
    <property type="term" value="P:pentose catabolic process"/>
    <property type="evidence" value="ECO:0007669"/>
    <property type="project" value="TreeGrafter"/>
</dbReference>
<dbReference type="InterPro" id="IPR001303">
    <property type="entry name" value="Aldolase_II/adducin_N"/>
</dbReference>
<dbReference type="GO" id="GO:0016832">
    <property type="term" value="F:aldehyde-lyase activity"/>
    <property type="evidence" value="ECO:0007669"/>
    <property type="project" value="TreeGrafter"/>
</dbReference>
<evidence type="ECO:0000256" key="1">
    <source>
        <dbReference type="ARBA" id="ARBA00022723"/>
    </source>
</evidence>
<evidence type="ECO:0000313" key="5">
    <source>
        <dbReference type="Proteomes" id="UP000198752"/>
    </source>
</evidence>
<reference evidence="5" key="1">
    <citation type="submission" date="2016-10" db="EMBL/GenBank/DDBJ databases">
        <authorList>
            <person name="Varghese N."/>
            <person name="Submissions S."/>
        </authorList>
    </citation>
    <scope>NUCLEOTIDE SEQUENCE [LARGE SCALE GENOMIC DNA]</scope>
    <source>
        <strain evidence="5">ATCC 700379</strain>
    </source>
</reference>
<feature type="domain" description="Class II aldolase/adducin N-terminal" evidence="3">
    <location>
        <begin position="8"/>
        <end position="191"/>
    </location>
</feature>
<dbReference type="OrthoDB" id="9794581at2"/>
<dbReference type="Proteomes" id="UP000198752">
    <property type="component" value="Unassembled WGS sequence"/>
</dbReference>
<dbReference type="SUPFAM" id="SSF53639">
    <property type="entry name" value="AraD/HMP-PK domain-like"/>
    <property type="match status" value="1"/>
</dbReference>
<dbReference type="InterPro" id="IPR036409">
    <property type="entry name" value="Aldolase_II/adducin_N_sf"/>
</dbReference>
<dbReference type="SMART" id="SM01007">
    <property type="entry name" value="Aldolase_II"/>
    <property type="match status" value="1"/>
</dbReference>
<dbReference type="PANTHER" id="PTHR22789:SF0">
    <property type="entry name" value="3-OXO-TETRONATE 4-PHOSPHATE DECARBOXYLASE-RELATED"/>
    <property type="match status" value="1"/>
</dbReference>
<dbReference type="Pfam" id="PF00596">
    <property type="entry name" value="Aldolase_II"/>
    <property type="match status" value="1"/>
</dbReference>
<proteinExistence type="predicted"/>
<dbReference type="NCBIfam" id="NF004979">
    <property type="entry name" value="PRK06357.1"/>
    <property type="match status" value="1"/>
</dbReference>
<name>A0A1I2QW47_9BACL</name>
<dbReference type="RefSeq" id="WP_093671366.1">
    <property type="nucleotide sequence ID" value="NZ_FOOY01000008.1"/>
</dbReference>
<evidence type="ECO:0000256" key="2">
    <source>
        <dbReference type="ARBA" id="ARBA00023239"/>
    </source>
</evidence>
<dbReference type="PANTHER" id="PTHR22789">
    <property type="entry name" value="FUCULOSE PHOSPHATE ALDOLASE"/>
    <property type="match status" value="1"/>
</dbReference>
<gene>
    <name evidence="4" type="ORF">SAMN02982927_01374</name>
</gene>
<sequence>MLYESERKDLCTVVKTMFDRFETNAAGGNVSVRINDDHIIMTPTLMSQQKLCDLTPYDILVVTMDEEIVEGDGKLTREINMHMACYKQNKKIGCVIHAHPRDSLFFATLGIELPNLTEATQKLGKIPTLDYRPATTVELADLVREHIKSLGDDVVPKACLLNSHGILITDKTLHKAYDMLERIEYNAYIAEKALIFDKLGIVPLHKEC</sequence>
<keyword evidence="1" id="KW-0479">Metal-binding</keyword>
<dbReference type="STRING" id="269670.SAMN02982927_01374"/>
<organism evidence="4 5">
    <name type="scientific">Sporolactobacillus nakayamae</name>
    <dbReference type="NCBI Taxonomy" id="269670"/>
    <lineage>
        <taxon>Bacteria</taxon>
        <taxon>Bacillati</taxon>
        <taxon>Bacillota</taxon>
        <taxon>Bacilli</taxon>
        <taxon>Bacillales</taxon>
        <taxon>Sporolactobacillaceae</taxon>
        <taxon>Sporolactobacillus</taxon>
    </lineage>
</organism>
<dbReference type="InterPro" id="IPR050197">
    <property type="entry name" value="Aldolase_class_II_sugar_metab"/>
</dbReference>
<evidence type="ECO:0000259" key="3">
    <source>
        <dbReference type="SMART" id="SM01007"/>
    </source>
</evidence>
<accession>A0A1I2QW47</accession>
<protein>
    <submittedName>
        <fullName evidence="4">L-fuculose-phosphate aldolase</fullName>
    </submittedName>
</protein>
<dbReference type="AlphaFoldDB" id="A0A1I2QW47"/>
<dbReference type="Gene3D" id="3.40.225.10">
    <property type="entry name" value="Class II aldolase/adducin N-terminal domain"/>
    <property type="match status" value="1"/>
</dbReference>
<evidence type="ECO:0000313" key="4">
    <source>
        <dbReference type="EMBL" id="SFG32584.1"/>
    </source>
</evidence>
<keyword evidence="5" id="KW-1185">Reference proteome</keyword>
<dbReference type="GO" id="GO:0005829">
    <property type="term" value="C:cytosol"/>
    <property type="evidence" value="ECO:0007669"/>
    <property type="project" value="TreeGrafter"/>
</dbReference>